<gene>
    <name evidence="3" type="ORF">OFUS_LOCUS13095</name>
</gene>
<dbReference type="SMART" id="SM00228">
    <property type="entry name" value="PDZ"/>
    <property type="match status" value="1"/>
</dbReference>
<dbReference type="OrthoDB" id="10007415at2759"/>
<evidence type="ECO:0000256" key="2">
    <source>
        <dbReference type="SAM" id="MobiDB-lite"/>
    </source>
</evidence>
<proteinExistence type="predicted"/>
<name>A0A8J1TYS4_OWEFU</name>
<accession>A0A8J1TYS4</accession>
<evidence type="ECO:0000256" key="1">
    <source>
        <dbReference type="ARBA" id="ARBA00022737"/>
    </source>
</evidence>
<dbReference type="CDD" id="cd06768">
    <property type="entry name" value="PDZ_NHERF-like"/>
    <property type="match status" value="1"/>
</dbReference>
<dbReference type="EMBL" id="CAIIXF020000006">
    <property type="protein sequence ID" value="CAH1787380.1"/>
    <property type="molecule type" value="Genomic_DNA"/>
</dbReference>
<keyword evidence="4" id="KW-1185">Reference proteome</keyword>
<keyword evidence="1" id="KW-0677">Repeat</keyword>
<reference evidence="3" key="1">
    <citation type="submission" date="2022-03" db="EMBL/GenBank/DDBJ databases">
        <authorList>
            <person name="Martin C."/>
        </authorList>
    </citation>
    <scope>NUCLEOTIDE SEQUENCE</scope>
</reference>
<feature type="region of interest" description="Disordered" evidence="2">
    <location>
        <begin position="241"/>
        <end position="262"/>
    </location>
</feature>
<evidence type="ECO:0000313" key="4">
    <source>
        <dbReference type="Proteomes" id="UP000749559"/>
    </source>
</evidence>
<organism evidence="3 4">
    <name type="scientific">Owenia fusiformis</name>
    <name type="common">Polychaete worm</name>
    <dbReference type="NCBI Taxonomy" id="6347"/>
    <lineage>
        <taxon>Eukaryota</taxon>
        <taxon>Metazoa</taxon>
        <taxon>Spiralia</taxon>
        <taxon>Lophotrochozoa</taxon>
        <taxon>Annelida</taxon>
        <taxon>Polychaeta</taxon>
        <taxon>Sedentaria</taxon>
        <taxon>Canalipalpata</taxon>
        <taxon>Sabellida</taxon>
        <taxon>Oweniida</taxon>
        <taxon>Oweniidae</taxon>
        <taxon>Owenia</taxon>
    </lineage>
</organism>
<dbReference type="Gene3D" id="2.30.42.10">
    <property type="match status" value="1"/>
</dbReference>
<feature type="compositionally biased region" description="Pro residues" evidence="2">
    <location>
        <begin position="201"/>
        <end position="226"/>
    </location>
</feature>
<dbReference type="Proteomes" id="UP000749559">
    <property type="component" value="Unassembled WGS sequence"/>
</dbReference>
<dbReference type="AlphaFoldDB" id="A0A8J1TYS4"/>
<protein>
    <submittedName>
        <fullName evidence="3">Uncharacterized protein</fullName>
    </submittedName>
</protein>
<dbReference type="SUPFAM" id="SSF50156">
    <property type="entry name" value="PDZ domain-like"/>
    <property type="match status" value="1"/>
</dbReference>
<dbReference type="GO" id="GO:0072659">
    <property type="term" value="P:protein localization to plasma membrane"/>
    <property type="evidence" value="ECO:0007669"/>
    <property type="project" value="TreeGrafter"/>
</dbReference>
<dbReference type="PANTHER" id="PTHR14191">
    <property type="entry name" value="PDZ DOMAIN CONTAINING PROTEIN"/>
    <property type="match status" value="1"/>
</dbReference>
<feature type="region of interest" description="Disordered" evidence="2">
    <location>
        <begin position="191"/>
        <end position="227"/>
    </location>
</feature>
<dbReference type="GO" id="GO:0043495">
    <property type="term" value="F:protein-membrane adaptor activity"/>
    <property type="evidence" value="ECO:0007669"/>
    <property type="project" value="TreeGrafter"/>
</dbReference>
<evidence type="ECO:0000313" key="3">
    <source>
        <dbReference type="EMBL" id="CAH1787380.1"/>
    </source>
</evidence>
<dbReference type="InterPro" id="IPR036034">
    <property type="entry name" value="PDZ_sf"/>
</dbReference>
<comment type="caution">
    <text evidence="3">The sequence shown here is derived from an EMBL/GenBank/DDBJ whole genome shotgun (WGS) entry which is preliminary data.</text>
</comment>
<sequence>MSSMVPDDAPKPRASHLRKWADFNGYGFNLHAEKGKAGQFIGKVDPDSPAESAGLKPGDRIVEVNDVNIGNENHQQVVVRIKAGYNGSLDETKLLVVDNEADQYYKSKKLVIRGDMPNVVGLAAPPIRGGETIVTVSNGHIAEPEPEPVVTETVTTVTETVITEAQVNKEPEPEPALTETEVAVAAVAVAAAAEETRREPTPPPREPTPPPREPTPPPREPTPPPVVVQQTETTVVTTTTTVNGISEPEPAPEPKGPIDPATGLELNVSVAEMKERLSSRRKRDSRNAALNFKDKYEMFQRL</sequence>
<dbReference type="PANTHER" id="PTHR14191:SF28">
    <property type="entry name" value="GH04176P-RELATED"/>
    <property type="match status" value="1"/>
</dbReference>
<dbReference type="InterPro" id="IPR051067">
    <property type="entry name" value="NHER"/>
</dbReference>
<dbReference type="Pfam" id="PF00595">
    <property type="entry name" value="PDZ"/>
    <property type="match status" value="1"/>
</dbReference>
<dbReference type="PROSITE" id="PS50106">
    <property type="entry name" value="PDZ"/>
    <property type="match status" value="1"/>
</dbReference>
<dbReference type="InterPro" id="IPR001478">
    <property type="entry name" value="PDZ"/>
</dbReference>
<dbReference type="GO" id="GO:0016324">
    <property type="term" value="C:apical plasma membrane"/>
    <property type="evidence" value="ECO:0007669"/>
    <property type="project" value="TreeGrafter"/>
</dbReference>